<comment type="caution">
    <text evidence="2">The sequence shown here is derived from an EMBL/GenBank/DDBJ whole genome shotgun (WGS) entry which is preliminary data.</text>
</comment>
<reference evidence="2 3" key="1">
    <citation type="submission" date="2021-06" db="EMBL/GenBank/DDBJ databases">
        <authorList>
            <person name="Palmer J.M."/>
        </authorList>
    </citation>
    <scope>NUCLEOTIDE SEQUENCE [LARGE SCALE GENOMIC DNA]</scope>
    <source>
        <strain evidence="2 3">CL_MEX2019</strain>
        <tissue evidence="2">Muscle</tissue>
    </source>
</reference>
<dbReference type="Proteomes" id="UP001352852">
    <property type="component" value="Unassembled WGS sequence"/>
</dbReference>
<organism evidence="2 3">
    <name type="scientific">Characodon lateralis</name>
    <dbReference type="NCBI Taxonomy" id="208331"/>
    <lineage>
        <taxon>Eukaryota</taxon>
        <taxon>Metazoa</taxon>
        <taxon>Chordata</taxon>
        <taxon>Craniata</taxon>
        <taxon>Vertebrata</taxon>
        <taxon>Euteleostomi</taxon>
        <taxon>Actinopterygii</taxon>
        <taxon>Neopterygii</taxon>
        <taxon>Teleostei</taxon>
        <taxon>Neoteleostei</taxon>
        <taxon>Acanthomorphata</taxon>
        <taxon>Ovalentaria</taxon>
        <taxon>Atherinomorphae</taxon>
        <taxon>Cyprinodontiformes</taxon>
        <taxon>Goodeidae</taxon>
        <taxon>Characodon</taxon>
    </lineage>
</organism>
<keyword evidence="1" id="KW-1133">Transmembrane helix</keyword>
<proteinExistence type="predicted"/>
<keyword evidence="1" id="KW-0472">Membrane</keyword>
<evidence type="ECO:0000256" key="1">
    <source>
        <dbReference type="SAM" id="Phobius"/>
    </source>
</evidence>
<gene>
    <name evidence="2" type="ORF">CHARACLAT_031602</name>
</gene>
<name>A0ABU7DZ01_9TELE</name>
<evidence type="ECO:0000313" key="3">
    <source>
        <dbReference type="Proteomes" id="UP001352852"/>
    </source>
</evidence>
<keyword evidence="1" id="KW-0812">Transmembrane</keyword>
<keyword evidence="3" id="KW-1185">Reference proteome</keyword>
<evidence type="ECO:0000313" key="2">
    <source>
        <dbReference type="EMBL" id="MED6279150.1"/>
    </source>
</evidence>
<dbReference type="EMBL" id="JAHUTJ010037971">
    <property type="protein sequence ID" value="MED6279150.1"/>
    <property type="molecule type" value="Genomic_DNA"/>
</dbReference>
<protein>
    <submittedName>
        <fullName evidence="2">Uncharacterized protein</fullName>
    </submittedName>
</protein>
<accession>A0ABU7DZ01</accession>
<feature type="transmembrane region" description="Helical" evidence="1">
    <location>
        <begin position="85"/>
        <end position="113"/>
    </location>
</feature>
<sequence>MDSGLSLFYPLAAGSDVCFIAPGEPCPPSSEPLRTTLLQRCSVAHSPSRILTSLPGGPNSTGLAQHPRFPVPGSANKTSETLLCLVVFFCMWVKSAFNIMTFIAFLLLVRIYYVNSHENKKTQKVIKVSKTFDQ</sequence>